<gene>
    <name evidence="2" type="ORF">IE077_000528</name>
</gene>
<dbReference type="PANTHER" id="PTHR47957">
    <property type="entry name" value="ATP-DEPENDENT HELICASE HRQ1"/>
    <property type="match status" value="1"/>
</dbReference>
<evidence type="ECO:0000259" key="1">
    <source>
        <dbReference type="Pfam" id="PF09369"/>
    </source>
</evidence>
<accession>A0ABQ7J514</accession>
<dbReference type="PANTHER" id="PTHR47957:SF3">
    <property type="entry name" value="ATP-DEPENDENT HELICASE HRQ1"/>
    <property type="match status" value="1"/>
</dbReference>
<proteinExistence type="predicted"/>
<name>A0ABQ7J514_9APIC</name>
<comment type="caution">
    <text evidence="2">The sequence shown here is derived from an EMBL/GenBank/DDBJ whole genome shotgun (WGS) entry which is preliminary data.</text>
</comment>
<organism evidence="2 3">
    <name type="scientific">Cardiosporidium cionae</name>
    <dbReference type="NCBI Taxonomy" id="476202"/>
    <lineage>
        <taxon>Eukaryota</taxon>
        <taxon>Sar</taxon>
        <taxon>Alveolata</taxon>
        <taxon>Apicomplexa</taxon>
        <taxon>Aconoidasida</taxon>
        <taxon>Nephromycida</taxon>
        <taxon>Cardiosporidium</taxon>
    </lineage>
</organism>
<dbReference type="Proteomes" id="UP000823046">
    <property type="component" value="Unassembled WGS sequence"/>
</dbReference>
<reference evidence="2 3" key="1">
    <citation type="journal article" date="2020" name="bioRxiv">
        <title>Metabolic contributions of an alphaproteobacterial endosymbiont in the apicomplexan Cardiosporidium cionae.</title>
        <authorList>
            <person name="Hunter E.S."/>
            <person name="Paight C.J."/>
            <person name="Lane C.E."/>
        </authorList>
    </citation>
    <scope>NUCLEOTIDE SEQUENCE [LARGE SCALE GENOMIC DNA]</scope>
    <source>
        <strain evidence="2">ESH_2018</strain>
    </source>
</reference>
<dbReference type="InterPro" id="IPR018973">
    <property type="entry name" value="MZB"/>
</dbReference>
<protein>
    <recommendedName>
        <fullName evidence="1">MrfA-like Zn-binding domain-containing protein</fullName>
    </recommendedName>
</protein>
<evidence type="ECO:0000313" key="3">
    <source>
        <dbReference type="Proteomes" id="UP000823046"/>
    </source>
</evidence>
<feature type="domain" description="MrfA-like Zn-binding" evidence="1">
    <location>
        <begin position="47"/>
        <end position="129"/>
    </location>
</feature>
<keyword evidence="3" id="KW-1185">Reference proteome</keyword>
<dbReference type="EMBL" id="JADAQX010001307">
    <property type="protein sequence ID" value="KAF8817866.1"/>
    <property type="molecule type" value="Genomic_DNA"/>
</dbReference>
<dbReference type="Pfam" id="PF09369">
    <property type="entry name" value="MZB"/>
    <property type="match status" value="1"/>
</dbReference>
<sequence length="166" mass="18219">MESIVGLALPPIAYQTYGLWLDISLELKEIVELSHQALDIKKAIHAASHALLQSLPSFILCERKDICCECPNSFETRFRPLRIILFDAHPGGVGILEQVLNLQMLLPIAKSALLLVEECECTDGCSNCILDAHCGEFNEMLCKAGALLILRGVVQSYDEEIPSPAA</sequence>
<evidence type="ECO:0000313" key="2">
    <source>
        <dbReference type="EMBL" id="KAF8817866.1"/>
    </source>
</evidence>